<keyword evidence="1" id="KW-0997">Cell inner membrane</keyword>
<dbReference type="PANTHER" id="PTHR36305">
    <property type="entry name" value="PHOSPHATIDYLGLYCEROPHOSPHATASE A"/>
    <property type="match status" value="1"/>
</dbReference>
<dbReference type="GO" id="GO:0006655">
    <property type="term" value="P:phosphatidylglycerol biosynthetic process"/>
    <property type="evidence" value="ECO:0007669"/>
    <property type="project" value="UniProtKB-UniPathway"/>
</dbReference>
<evidence type="ECO:0000313" key="5">
    <source>
        <dbReference type="Proteomes" id="UP000198767"/>
    </source>
</evidence>
<keyword evidence="1" id="KW-0479">Metal-binding</keyword>
<feature type="transmembrane region" description="Helical" evidence="2">
    <location>
        <begin position="101"/>
        <end position="118"/>
    </location>
</feature>
<gene>
    <name evidence="4" type="ORF">SAMN04488118_103234</name>
</gene>
<comment type="catalytic activity">
    <reaction evidence="1">
        <text>a 1,2-diacyl-sn-glycero-3-phospho-(1'-sn-glycero-3'-phosphate) + H2O = a 1,2-diacyl-sn-glycero-3-phospho-(1'-sn-glycerol) + phosphate</text>
        <dbReference type="Rhea" id="RHEA:33751"/>
        <dbReference type="ChEBI" id="CHEBI:15377"/>
        <dbReference type="ChEBI" id="CHEBI:43474"/>
        <dbReference type="ChEBI" id="CHEBI:60110"/>
        <dbReference type="ChEBI" id="CHEBI:64716"/>
        <dbReference type="EC" id="3.1.3.27"/>
    </reaction>
</comment>
<evidence type="ECO:0000256" key="1">
    <source>
        <dbReference type="PIRNR" id="PIRNR006162"/>
    </source>
</evidence>
<dbReference type="InterPro" id="IPR026037">
    <property type="entry name" value="PgpA"/>
</dbReference>
<reference evidence="4 5" key="1">
    <citation type="submission" date="2016-10" db="EMBL/GenBank/DDBJ databases">
        <authorList>
            <person name="de Groot N.N."/>
        </authorList>
    </citation>
    <scope>NUCLEOTIDE SEQUENCE [LARGE SCALE GENOMIC DNA]</scope>
    <source>
        <strain evidence="4 5">U95</strain>
    </source>
</reference>
<dbReference type="STRING" id="1156985.SAMN04488118_103234"/>
<comment type="cofactor">
    <cofactor evidence="1">
        <name>Mg(2+)</name>
        <dbReference type="ChEBI" id="CHEBI:18420"/>
    </cofactor>
</comment>
<dbReference type="Proteomes" id="UP000198767">
    <property type="component" value="Unassembled WGS sequence"/>
</dbReference>
<feature type="domain" description="YutG/PgpA" evidence="3">
    <location>
        <begin position="7"/>
        <end position="156"/>
    </location>
</feature>
<keyword evidence="1" id="KW-0443">Lipid metabolism</keyword>
<keyword evidence="5" id="KW-1185">Reference proteome</keyword>
<accession>A0A1G5Q940</accession>
<dbReference type="RefSeq" id="WP_090217324.1">
    <property type="nucleotide sequence ID" value="NZ_FMWG01000003.1"/>
</dbReference>
<dbReference type="InterPro" id="IPR036681">
    <property type="entry name" value="PgpA-like_sf"/>
</dbReference>
<protein>
    <recommendedName>
        <fullName evidence="1">Phosphatidylglycerophosphatase A</fullName>
        <ecNumber evidence="1">3.1.3.27</ecNumber>
    </recommendedName>
    <alternativeName>
        <fullName evidence="1">Phosphatidylglycerolphosphate phosphatase A</fullName>
    </alternativeName>
</protein>
<keyword evidence="1 2" id="KW-0472">Membrane</keyword>
<dbReference type="GO" id="GO:0046872">
    <property type="term" value="F:metal ion binding"/>
    <property type="evidence" value="ECO:0007669"/>
    <property type="project" value="UniProtKB-KW"/>
</dbReference>
<organism evidence="4 5">
    <name type="scientific">Epibacterium ulvae</name>
    <dbReference type="NCBI Taxonomy" id="1156985"/>
    <lineage>
        <taxon>Bacteria</taxon>
        <taxon>Pseudomonadati</taxon>
        <taxon>Pseudomonadota</taxon>
        <taxon>Alphaproteobacteria</taxon>
        <taxon>Rhodobacterales</taxon>
        <taxon>Roseobacteraceae</taxon>
        <taxon>Epibacterium</taxon>
    </lineage>
</organism>
<keyword evidence="1" id="KW-0442">Lipid degradation</keyword>
<evidence type="ECO:0000256" key="2">
    <source>
        <dbReference type="SAM" id="Phobius"/>
    </source>
</evidence>
<dbReference type="GO" id="GO:0008962">
    <property type="term" value="F:phosphatidylglycerophosphatase activity"/>
    <property type="evidence" value="ECO:0007669"/>
    <property type="project" value="UniProtKB-EC"/>
</dbReference>
<keyword evidence="1" id="KW-1003">Cell membrane</keyword>
<comment type="function">
    <text evidence="1">Lipid phosphatase which dephosphorylates phosphatidylglycerophosphate (PGP) to phosphatidylglycerol (PG).</text>
</comment>
<proteinExistence type="predicted"/>
<feature type="transmembrane region" description="Helical" evidence="2">
    <location>
        <begin position="139"/>
        <end position="160"/>
    </location>
</feature>
<dbReference type="EMBL" id="FMWG01000003">
    <property type="protein sequence ID" value="SCZ58172.1"/>
    <property type="molecule type" value="Genomic_DNA"/>
</dbReference>
<dbReference type="GO" id="GO:0005886">
    <property type="term" value="C:plasma membrane"/>
    <property type="evidence" value="ECO:0007669"/>
    <property type="project" value="UniProtKB-SubCell"/>
</dbReference>
<feature type="transmembrane region" description="Helical" evidence="2">
    <location>
        <begin position="35"/>
        <end position="54"/>
    </location>
</feature>
<keyword evidence="1" id="KW-0595">Phospholipid degradation</keyword>
<dbReference type="SUPFAM" id="SSF101307">
    <property type="entry name" value="YutG-like"/>
    <property type="match status" value="1"/>
</dbReference>
<comment type="pathway">
    <text evidence="1">Phospholipid metabolism; phosphatidylglycerol biosynthesis; phosphatidylglycerol from CDP-diacylglycerol: step 2/2.</text>
</comment>
<dbReference type="OrthoDB" id="9804091at2"/>
<dbReference type="PIRSF" id="PIRSF006162">
    <property type="entry name" value="PgpA"/>
    <property type="match status" value="1"/>
</dbReference>
<dbReference type="Pfam" id="PF04608">
    <property type="entry name" value="PgpA"/>
    <property type="match status" value="1"/>
</dbReference>
<evidence type="ECO:0000313" key="4">
    <source>
        <dbReference type="EMBL" id="SCZ58172.1"/>
    </source>
</evidence>
<dbReference type="InterPro" id="IPR007686">
    <property type="entry name" value="YutG/PgpA"/>
</dbReference>
<keyword evidence="1 2" id="KW-0812">Transmembrane</keyword>
<keyword evidence="2" id="KW-1133">Transmembrane helix</keyword>
<comment type="subcellular location">
    <subcellularLocation>
        <location evidence="1">Cell inner membrane</location>
        <topology evidence="1">Multi-pass membrane protein</topology>
    </subcellularLocation>
</comment>
<dbReference type="GO" id="GO:0009395">
    <property type="term" value="P:phospholipid catabolic process"/>
    <property type="evidence" value="ECO:0007669"/>
    <property type="project" value="UniProtKB-KW"/>
</dbReference>
<evidence type="ECO:0000259" key="3">
    <source>
        <dbReference type="Pfam" id="PF04608"/>
    </source>
</evidence>
<keyword evidence="1" id="KW-1208">Phospholipid metabolism</keyword>
<dbReference type="EC" id="3.1.3.27" evidence="1"/>
<dbReference type="UniPathway" id="UPA00084">
    <property type="reaction ID" value="UER00504"/>
</dbReference>
<dbReference type="CDD" id="cd06971">
    <property type="entry name" value="PgpA"/>
    <property type="match status" value="1"/>
</dbReference>
<dbReference type="PANTHER" id="PTHR36305:SF1">
    <property type="entry name" value="PHOSPHATIDYLGLYCEROPHOSPHATASE A"/>
    <property type="match status" value="1"/>
</dbReference>
<name>A0A1G5Q940_9RHOB</name>
<keyword evidence="1" id="KW-0378">Hydrolase</keyword>
<keyword evidence="1" id="KW-0460">Magnesium</keyword>
<dbReference type="AlphaFoldDB" id="A0A1G5Q940"/>
<sequence length="166" mass="17464">MKPLARLIATVCGVGYLKPAPGTWGSAVTLPLGFALHALGGFPLILIGIISTFAKGWWATAVMTQGKKDHDPSEIVIDEVAGQLIALAPLSYAAWAHDLPALALWPGWVAAFLLFRLFDILKPGPIGWADRRGDALGVMLDDIIAGIFAALGVMVLAGLYHGVLGL</sequence>